<reference evidence="9" key="2">
    <citation type="submission" date="2013-12" db="EMBL/GenBank/DDBJ databases">
        <authorList>
            <person name="Yu Y."/>
            <person name="Lee S."/>
            <person name="de Baynast K."/>
            <person name="Wissotski M."/>
            <person name="Liu L."/>
            <person name="Talag J."/>
            <person name="Goicoechea J."/>
            <person name="Angelova A."/>
            <person name="Jetty R."/>
            <person name="Kudrna D."/>
            <person name="Golser W."/>
            <person name="Rivera L."/>
            <person name="Zhang J."/>
            <person name="Wing R."/>
        </authorList>
    </citation>
    <scope>NUCLEOTIDE SEQUENCE</scope>
</reference>
<keyword evidence="2" id="KW-0805">Transcription regulation</keyword>
<dbReference type="EnsemblPlants" id="LPERR04G05430.1">
    <property type="protein sequence ID" value="LPERR04G05430.1"/>
    <property type="gene ID" value="LPERR04G05430"/>
</dbReference>
<feature type="region of interest" description="Disordered" evidence="6">
    <location>
        <begin position="344"/>
        <end position="380"/>
    </location>
</feature>
<sequence>MACGQGSPARMLSDVGMLGQPLLGSSRQTEDAYGFVKMRAQKGLPAFRSVSIGGCNDSISRPAMGSRGGDRRETGGGGAAVQLKVLVPSSFRRMRICDELAARLGLGAVGGGRGQGDATRAAAVATARVVMVGSPVGKVWDIKVGRDGDGRAFLGRGWPDFAAAHGLGVGWFVVLRHRGGVLAVEAFDTTCCLKEFGADSSAFMTSGSGIARKPQFLGVLLPDFMEKMRIPDKFVQHYLTEENLNSNTANILSSLGKSCHIELENDRSGVFLKGGWSQFLLFHGISRGDVILFRYGGNLVFKINVFGLNGRQKDFRAKSINIHQSTGKQQEAPAFPRRKCKEKNKKFGKGNENQQESPCSWGVSCKKGRKSDRDRNSAKRSRSTYEIGSSAWIKKEINEYILKRCLVSLARTFCESIGFSEESTITLIEAEGENSCGSRSWEVAGRRDKEACYLLGAGWKRFCEDNSLKVGDVCTFNVVDNTMWHVVIERS</sequence>
<comment type="subcellular location">
    <subcellularLocation>
        <location evidence="1">Nucleus</location>
    </subcellularLocation>
</comment>
<dbReference type="AlphaFoldDB" id="A0A0D9W3K6"/>
<evidence type="ECO:0000256" key="5">
    <source>
        <dbReference type="ARBA" id="ARBA00023242"/>
    </source>
</evidence>
<organism evidence="8 9">
    <name type="scientific">Leersia perrieri</name>
    <dbReference type="NCBI Taxonomy" id="77586"/>
    <lineage>
        <taxon>Eukaryota</taxon>
        <taxon>Viridiplantae</taxon>
        <taxon>Streptophyta</taxon>
        <taxon>Embryophyta</taxon>
        <taxon>Tracheophyta</taxon>
        <taxon>Spermatophyta</taxon>
        <taxon>Magnoliopsida</taxon>
        <taxon>Liliopsida</taxon>
        <taxon>Poales</taxon>
        <taxon>Poaceae</taxon>
        <taxon>BOP clade</taxon>
        <taxon>Oryzoideae</taxon>
        <taxon>Oryzeae</taxon>
        <taxon>Oryzinae</taxon>
        <taxon>Leersia</taxon>
    </lineage>
</organism>
<dbReference type="SUPFAM" id="SSF101936">
    <property type="entry name" value="DNA-binding pseudobarrel domain"/>
    <property type="match status" value="3"/>
</dbReference>
<keyword evidence="4" id="KW-0804">Transcription</keyword>
<dbReference type="Gramene" id="LPERR04G05430.1">
    <property type="protein sequence ID" value="LPERR04G05430.1"/>
    <property type="gene ID" value="LPERR04G05430"/>
</dbReference>
<keyword evidence="5" id="KW-0539">Nucleus</keyword>
<dbReference type="InterPro" id="IPR003340">
    <property type="entry name" value="B3_DNA-bd"/>
</dbReference>
<evidence type="ECO:0000256" key="2">
    <source>
        <dbReference type="ARBA" id="ARBA00023015"/>
    </source>
</evidence>
<evidence type="ECO:0000256" key="3">
    <source>
        <dbReference type="ARBA" id="ARBA00023125"/>
    </source>
</evidence>
<feature type="domain" description="TF-B3" evidence="7">
    <location>
        <begin position="392"/>
        <end position="491"/>
    </location>
</feature>
<reference evidence="8 9" key="1">
    <citation type="submission" date="2012-08" db="EMBL/GenBank/DDBJ databases">
        <title>Oryza genome evolution.</title>
        <authorList>
            <person name="Wing R.A."/>
        </authorList>
    </citation>
    <scope>NUCLEOTIDE SEQUENCE</scope>
</reference>
<feature type="domain" description="TF-B3" evidence="7">
    <location>
        <begin position="129"/>
        <end position="190"/>
    </location>
</feature>
<feature type="domain" description="TF-B3" evidence="7">
    <location>
        <begin position="213"/>
        <end position="309"/>
    </location>
</feature>
<dbReference type="PROSITE" id="PS50863">
    <property type="entry name" value="B3"/>
    <property type="match status" value="3"/>
</dbReference>
<evidence type="ECO:0000313" key="9">
    <source>
        <dbReference type="Proteomes" id="UP000032180"/>
    </source>
</evidence>
<keyword evidence="3" id="KW-0238">DNA-binding</keyword>
<dbReference type="SMART" id="SM01019">
    <property type="entry name" value="B3"/>
    <property type="match status" value="3"/>
</dbReference>
<evidence type="ECO:0000256" key="1">
    <source>
        <dbReference type="ARBA" id="ARBA00004123"/>
    </source>
</evidence>
<dbReference type="Gene3D" id="2.40.330.10">
    <property type="entry name" value="DNA-binding pseudobarrel domain"/>
    <property type="match status" value="3"/>
</dbReference>
<dbReference type="Proteomes" id="UP000032180">
    <property type="component" value="Chromosome 4"/>
</dbReference>
<keyword evidence="9" id="KW-1185">Reference proteome</keyword>
<name>A0A0D9W3K6_9ORYZ</name>
<dbReference type="InterPro" id="IPR039218">
    <property type="entry name" value="REM_fam"/>
</dbReference>
<dbReference type="GO" id="GO:0003677">
    <property type="term" value="F:DNA binding"/>
    <property type="evidence" value="ECO:0007669"/>
    <property type="project" value="UniProtKB-KW"/>
</dbReference>
<evidence type="ECO:0000256" key="6">
    <source>
        <dbReference type="SAM" id="MobiDB-lite"/>
    </source>
</evidence>
<dbReference type="CDD" id="cd10017">
    <property type="entry name" value="B3_DNA"/>
    <property type="match status" value="3"/>
</dbReference>
<dbReference type="HOGENOM" id="CLU_031663_1_0_1"/>
<evidence type="ECO:0000256" key="4">
    <source>
        <dbReference type="ARBA" id="ARBA00023163"/>
    </source>
</evidence>
<dbReference type="PANTHER" id="PTHR31674">
    <property type="entry name" value="B3 DOMAIN-CONTAINING PROTEIN REM-LIKE 3-RELATED"/>
    <property type="match status" value="1"/>
</dbReference>
<accession>A0A0D9W3K6</accession>
<evidence type="ECO:0000313" key="8">
    <source>
        <dbReference type="EnsemblPlants" id="LPERR04G05430.1"/>
    </source>
</evidence>
<dbReference type="GO" id="GO:0005634">
    <property type="term" value="C:nucleus"/>
    <property type="evidence" value="ECO:0007669"/>
    <property type="project" value="UniProtKB-SubCell"/>
</dbReference>
<dbReference type="eggNOG" id="ENOG502SK57">
    <property type="taxonomic scope" value="Eukaryota"/>
</dbReference>
<dbReference type="PANTHER" id="PTHR31674:SF86">
    <property type="entry name" value="B3 DOMAIN-CONTAINING PROTEIN OS04G0347400-RELATED"/>
    <property type="match status" value="1"/>
</dbReference>
<protein>
    <recommendedName>
        <fullName evidence="7">TF-B3 domain-containing protein</fullName>
    </recommendedName>
</protein>
<evidence type="ECO:0000259" key="7">
    <source>
        <dbReference type="PROSITE" id="PS50863"/>
    </source>
</evidence>
<dbReference type="Pfam" id="PF02362">
    <property type="entry name" value="B3"/>
    <property type="match status" value="3"/>
</dbReference>
<reference evidence="8" key="3">
    <citation type="submission" date="2015-04" db="UniProtKB">
        <authorList>
            <consortium name="EnsemblPlants"/>
        </authorList>
    </citation>
    <scope>IDENTIFICATION</scope>
</reference>
<dbReference type="STRING" id="77586.A0A0D9W3K6"/>
<dbReference type="InterPro" id="IPR015300">
    <property type="entry name" value="DNA-bd_pseudobarrel_sf"/>
</dbReference>
<proteinExistence type="predicted"/>